<comment type="caution">
    <text evidence="8">The sequence shown here is derived from an EMBL/GenBank/DDBJ whole genome shotgun (WGS) entry which is preliminary data.</text>
</comment>
<feature type="region of interest" description="Disordered" evidence="6">
    <location>
        <begin position="177"/>
        <end position="199"/>
    </location>
</feature>
<dbReference type="PROSITE" id="PS50157">
    <property type="entry name" value="ZINC_FINGER_C2H2_2"/>
    <property type="match status" value="1"/>
</dbReference>
<dbReference type="GO" id="GO:0000981">
    <property type="term" value="F:DNA-binding transcription factor activity, RNA polymerase II-specific"/>
    <property type="evidence" value="ECO:0007669"/>
    <property type="project" value="TreeGrafter"/>
</dbReference>
<dbReference type="PANTHER" id="PTHR24409">
    <property type="entry name" value="ZINC FINGER PROTEIN 142"/>
    <property type="match status" value="1"/>
</dbReference>
<keyword evidence="1" id="KW-0479">Metal-binding</keyword>
<accession>A0A507QMG8</accession>
<keyword evidence="3 5" id="KW-0863">Zinc-finger</keyword>
<reference evidence="8 9" key="1">
    <citation type="submission" date="2019-06" db="EMBL/GenBank/DDBJ databases">
        <title>Wine fermentation using esterase from Monascus purpureus.</title>
        <authorList>
            <person name="Geng C."/>
            <person name="Zhang Y."/>
        </authorList>
    </citation>
    <scope>NUCLEOTIDE SEQUENCE [LARGE SCALE GENOMIC DNA]</scope>
    <source>
        <strain evidence="8">HQ1</strain>
    </source>
</reference>
<feature type="compositionally biased region" description="Polar residues" evidence="6">
    <location>
        <begin position="291"/>
        <end position="303"/>
    </location>
</feature>
<evidence type="ECO:0000256" key="1">
    <source>
        <dbReference type="ARBA" id="ARBA00022723"/>
    </source>
</evidence>
<evidence type="ECO:0000259" key="7">
    <source>
        <dbReference type="PROSITE" id="PS50157"/>
    </source>
</evidence>
<dbReference type="EMBL" id="VIFY01000140">
    <property type="protein sequence ID" value="TQB69719.1"/>
    <property type="molecule type" value="Genomic_DNA"/>
</dbReference>
<feature type="region of interest" description="Disordered" evidence="6">
    <location>
        <begin position="661"/>
        <end position="708"/>
    </location>
</feature>
<evidence type="ECO:0000256" key="5">
    <source>
        <dbReference type="PROSITE-ProRule" id="PRU00042"/>
    </source>
</evidence>
<dbReference type="InterPro" id="IPR057026">
    <property type="entry name" value="Znf-C2H2_ascomycetes"/>
</dbReference>
<dbReference type="InterPro" id="IPR013087">
    <property type="entry name" value="Znf_C2H2_type"/>
</dbReference>
<keyword evidence="9" id="KW-1185">Reference proteome</keyword>
<gene>
    <name evidence="8" type="ORF">MPDQ_001537</name>
</gene>
<dbReference type="PROSITE" id="PS00028">
    <property type="entry name" value="ZINC_FINGER_C2H2_1"/>
    <property type="match status" value="1"/>
</dbReference>
<feature type="region of interest" description="Disordered" evidence="6">
    <location>
        <begin position="96"/>
        <end position="133"/>
    </location>
</feature>
<dbReference type="PANTHER" id="PTHR24409:SF432">
    <property type="entry name" value="ZINC FINGER AND BTB DOMAIN-CONTAINING PROTEIN 17"/>
    <property type="match status" value="1"/>
</dbReference>
<keyword evidence="2" id="KW-0677">Repeat</keyword>
<feature type="region of interest" description="Disordered" evidence="6">
    <location>
        <begin position="277"/>
        <end position="313"/>
    </location>
</feature>
<proteinExistence type="predicted"/>
<dbReference type="Pfam" id="PF24537">
    <property type="entry name" value="zf-C2H2_fungi"/>
    <property type="match status" value="1"/>
</dbReference>
<protein>
    <recommendedName>
        <fullName evidence="7">C2H2-type domain-containing protein</fullName>
    </recommendedName>
</protein>
<evidence type="ECO:0000256" key="2">
    <source>
        <dbReference type="ARBA" id="ARBA00022737"/>
    </source>
</evidence>
<dbReference type="OrthoDB" id="3524154at2759"/>
<name>A0A507QMG8_MONPU</name>
<sequence length="708" mass="77076">MELPRLSTPSVSIHDFSSGYGHRPSYTSPLATSGPPFPSRSPMAVPSKQIPGSAPPPLPPPTRITDLENGHDTGWFHANSNARLANTKLPPINPSSSLVGGHYRPEPVDQPDPMVIDEPEPRPNRPSFSGNTDARIKIEPPLLSVSTNFSGSFRPADDLDCSRRSVKDSSHAYDQHLLSKIGKTPSPRQSVSHGSDNRSLFTSSLPVHLRNGLPSPGAIDSSPGMLDVRWFNSPQSDRLSPGTKTGWRDYLDCPSPGADSSAPSSAVDYDLRDPYRRQTGGITPQHEDTFSLPSRSNRGSYDQTMFPDIEGDFTTTTDEYSGLSLRLREPTPPLYVNAPRPGIKRRASSPPRDPAVHDRLMLHTNTSSGELGRRKSSTHLFMNGLPPAAYIPSRDSLSASSSSSLRTHGSFSSTALSLAGTSLTSVSYDRPSPGGLSPTHDLDSLQEKPPVNIGSPGALAGLSITRSPQAPPGPLESKPTNGTRKIPMQNALRAAKAAGSKIGGLYICDCCLKKPKKFDSPEELRAHEMEKQYTCQFCNNRFKNKNEAERHQNSLHLRHHSWSCAALPSYQAAFHPSASPSAQTNSGPSHDACGYCGEEFPNFPQPDWERRFEHLTAVHKFGECNRAKKFYRADHFRQHLKHSHAGTSGKWTNILENACMKEENPRESRPENTDEPRRGRGSLSSTGSGEGPSTTGTLTSNRISAVLS</sequence>
<feature type="region of interest" description="Disordered" evidence="6">
    <location>
        <begin position="424"/>
        <end position="484"/>
    </location>
</feature>
<evidence type="ECO:0000313" key="9">
    <source>
        <dbReference type="Proteomes" id="UP000319663"/>
    </source>
</evidence>
<evidence type="ECO:0000256" key="6">
    <source>
        <dbReference type="SAM" id="MobiDB-lite"/>
    </source>
</evidence>
<evidence type="ECO:0000313" key="8">
    <source>
        <dbReference type="EMBL" id="TQB69719.1"/>
    </source>
</evidence>
<feature type="domain" description="C2H2-type" evidence="7">
    <location>
        <begin position="533"/>
        <end position="561"/>
    </location>
</feature>
<dbReference type="GO" id="GO:0000977">
    <property type="term" value="F:RNA polymerase II transcription regulatory region sequence-specific DNA binding"/>
    <property type="evidence" value="ECO:0007669"/>
    <property type="project" value="TreeGrafter"/>
</dbReference>
<dbReference type="STRING" id="5098.A0A507QMG8"/>
<feature type="region of interest" description="Disordered" evidence="6">
    <location>
        <begin position="331"/>
        <end position="357"/>
    </location>
</feature>
<feature type="compositionally biased region" description="Polar residues" evidence="6">
    <location>
        <begin position="186"/>
        <end position="199"/>
    </location>
</feature>
<evidence type="ECO:0000256" key="4">
    <source>
        <dbReference type="ARBA" id="ARBA00022833"/>
    </source>
</evidence>
<feature type="compositionally biased region" description="Low complexity" evidence="6">
    <location>
        <begin position="681"/>
        <end position="700"/>
    </location>
</feature>
<dbReference type="AlphaFoldDB" id="A0A507QMG8"/>
<dbReference type="GO" id="GO:0005634">
    <property type="term" value="C:nucleus"/>
    <property type="evidence" value="ECO:0007669"/>
    <property type="project" value="TreeGrafter"/>
</dbReference>
<dbReference type="Gene3D" id="3.30.160.60">
    <property type="entry name" value="Classic Zinc Finger"/>
    <property type="match status" value="1"/>
</dbReference>
<feature type="region of interest" description="Disordered" evidence="6">
    <location>
        <begin position="1"/>
        <end position="68"/>
    </location>
</feature>
<evidence type="ECO:0000256" key="3">
    <source>
        <dbReference type="ARBA" id="ARBA00022771"/>
    </source>
</evidence>
<feature type="compositionally biased region" description="Pro residues" evidence="6">
    <location>
        <begin position="53"/>
        <end position="62"/>
    </location>
</feature>
<dbReference type="GO" id="GO:0008270">
    <property type="term" value="F:zinc ion binding"/>
    <property type="evidence" value="ECO:0007669"/>
    <property type="project" value="UniProtKB-KW"/>
</dbReference>
<dbReference type="Proteomes" id="UP000319663">
    <property type="component" value="Unassembled WGS sequence"/>
</dbReference>
<keyword evidence="4" id="KW-0862">Zinc</keyword>
<feature type="compositionally biased region" description="Basic and acidic residues" evidence="6">
    <location>
        <begin position="661"/>
        <end position="678"/>
    </location>
</feature>
<organism evidence="8 9">
    <name type="scientific">Monascus purpureus</name>
    <name type="common">Red mold</name>
    <name type="synonym">Monascus anka</name>
    <dbReference type="NCBI Taxonomy" id="5098"/>
    <lineage>
        <taxon>Eukaryota</taxon>
        <taxon>Fungi</taxon>
        <taxon>Dikarya</taxon>
        <taxon>Ascomycota</taxon>
        <taxon>Pezizomycotina</taxon>
        <taxon>Eurotiomycetes</taxon>
        <taxon>Eurotiomycetidae</taxon>
        <taxon>Eurotiales</taxon>
        <taxon>Aspergillaceae</taxon>
        <taxon>Monascus</taxon>
    </lineage>
</organism>